<keyword evidence="2" id="KW-1185">Reference proteome</keyword>
<dbReference type="eggNOG" id="ENOG5030WF5">
    <property type="taxonomic scope" value="Bacteria"/>
</dbReference>
<dbReference type="InterPro" id="IPR008949">
    <property type="entry name" value="Isoprenoid_synthase_dom_sf"/>
</dbReference>
<accession>E3H6H5</accession>
<proteinExistence type="predicted"/>
<reference evidence="1 2" key="1">
    <citation type="journal article" date="2010" name="Stand. Genomic Sci.">
        <title>Complete genome sequence of Ilyobacter polytropus type strain (CuHbu1).</title>
        <authorList>
            <person name="Sikorski J."/>
            <person name="Chertkov O."/>
            <person name="Lapidus A."/>
            <person name="Nolan M."/>
            <person name="Lucas S."/>
            <person name="Del Rio T.G."/>
            <person name="Tice H."/>
            <person name="Cheng J.F."/>
            <person name="Tapia R."/>
            <person name="Han C."/>
            <person name="Goodwin L."/>
            <person name="Pitluck S."/>
            <person name="Liolios K."/>
            <person name="Ivanova N."/>
            <person name="Mavromatis K."/>
            <person name="Mikhailova N."/>
            <person name="Pati A."/>
            <person name="Chen A."/>
            <person name="Palaniappan K."/>
            <person name="Land M."/>
            <person name="Hauser L."/>
            <person name="Chang Y.J."/>
            <person name="Jeffries C.D."/>
            <person name="Brambilla E."/>
            <person name="Yasawong M."/>
            <person name="Rohde M."/>
            <person name="Pukall R."/>
            <person name="Spring S."/>
            <person name="Goker M."/>
            <person name="Woyke T."/>
            <person name="Bristow J."/>
            <person name="Eisen J.A."/>
            <person name="Markowitz V."/>
            <person name="Hugenholtz P."/>
            <person name="Kyrpides N.C."/>
            <person name="Klenk H.P."/>
        </authorList>
    </citation>
    <scope>NUCLEOTIDE SEQUENCE [LARGE SCALE GENOMIC DNA]</scope>
    <source>
        <strain evidence="2">ATCC 51220 / DSM 2926 / LMG 16218 / CuHBu1</strain>
    </source>
</reference>
<gene>
    <name evidence="1" type="ordered locus">Ilyop_0600</name>
</gene>
<dbReference type="KEGG" id="ipo:Ilyop_0600"/>
<protein>
    <submittedName>
        <fullName evidence="1">Uncharacterized protein</fullName>
    </submittedName>
</protein>
<evidence type="ECO:0000313" key="1">
    <source>
        <dbReference type="EMBL" id="ADO82388.1"/>
    </source>
</evidence>
<dbReference type="AlphaFoldDB" id="E3H6H5"/>
<dbReference type="Gene3D" id="1.10.600.10">
    <property type="entry name" value="Farnesyl Diphosphate Synthase"/>
    <property type="match status" value="1"/>
</dbReference>
<dbReference type="SUPFAM" id="SSF48576">
    <property type="entry name" value="Terpenoid synthases"/>
    <property type="match status" value="1"/>
</dbReference>
<evidence type="ECO:0000313" key="2">
    <source>
        <dbReference type="Proteomes" id="UP000006875"/>
    </source>
</evidence>
<dbReference type="HOGENOM" id="CLU_1110237_0_0_0"/>
<name>E3H6H5_ILYPC</name>
<dbReference type="Proteomes" id="UP000006875">
    <property type="component" value="Chromosome"/>
</dbReference>
<sequence length="250" mass="28599">MEYGKVIYCLRAIITCTDNIIDNENKGVLFLKTPKNTVVNNVLLLMVCQNILINTLNNLGDDKGEVARVILEKIHRVAESEGLRDEGLYKKYPNPQEIIEKIHRGIGGELLQLSLWAPMELEKLASLDKFNRGLYDIGMALQGLDDLSDMEEDLDANKVNLGISHLINNLSFEKDNLKLKFWISDENITGEFRRFLSQCTKECIEKSLEGFEKLREGGYPVSTNEAVTLMKILFKLRGLENLWEISYENR</sequence>
<dbReference type="EMBL" id="CP002281">
    <property type="protein sequence ID" value="ADO82388.1"/>
    <property type="molecule type" value="Genomic_DNA"/>
</dbReference>
<dbReference type="CDD" id="cd00385">
    <property type="entry name" value="Isoprenoid_Biosyn_C1"/>
    <property type="match status" value="1"/>
</dbReference>
<dbReference type="STRING" id="572544.Ilyop_0600"/>
<organism evidence="1 2">
    <name type="scientific">Ilyobacter polytropus (strain ATCC 51220 / DSM 2926 / LMG 16218 / CuHBu1)</name>
    <dbReference type="NCBI Taxonomy" id="572544"/>
    <lineage>
        <taxon>Bacteria</taxon>
        <taxon>Fusobacteriati</taxon>
        <taxon>Fusobacteriota</taxon>
        <taxon>Fusobacteriia</taxon>
        <taxon>Fusobacteriales</taxon>
        <taxon>Fusobacteriaceae</taxon>
        <taxon>Ilyobacter</taxon>
    </lineage>
</organism>